<dbReference type="Proteomes" id="UP000501868">
    <property type="component" value="Chromosome"/>
</dbReference>
<feature type="binding site" evidence="8">
    <location>
        <position position="94"/>
    </location>
    <ligand>
        <name>GTP</name>
        <dbReference type="ChEBI" id="CHEBI:37565"/>
    </ligand>
</feature>
<dbReference type="PANTHER" id="PTHR19136:SF81">
    <property type="entry name" value="MOLYBDENUM COFACTOR GUANYLYLTRANSFERASE"/>
    <property type="match status" value="1"/>
</dbReference>
<evidence type="ECO:0000256" key="1">
    <source>
        <dbReference type="ARBA" id="ARBA00022490"/>
    </source>
</evidence>
<feature type="domain" description="MobA-like NTP transferase" evidence="9">
    <location>
        <begin position="5"/>
        <end position="149"/>
    </location>
</feature>
<dbReference type="Pfam" id="PF12804">
    <property type="entry name" value="NTP_transf_3"/>
    <property type="match status" value="1"/>
</dbReference>
<dbReference type="EC" id="2.7.7.77" evidence="8"/>
<comment type="catalytic activity">
    <reaction evidence="8">
        <text>Mo-molybdopterin + GTP + H(+) = Mo-molybdopterin guanine dinucleotide + diphosphate</text>
        <dbReference type="Rhea" id="RHEA:34243"/>
        <dbReference type="ChEBI" id="CHEBI:15378"/>
        <dbReference type="ChEBI" id="CHEBI:33019"/>
        <dbReference type="ChEBI" id="CHEBI:37565"/>
        <dbReference type="ChEBI" id="CHEBI:71302"/>
        <dbReference type="ChEBI" id="CHEBI:71310"/>
        <dbReference type="EC" id="2.7.7.77"/>
    </reaction>
</comment>
<keyword evidence="7 8" id="KW-0501">Molybdenum cofactor biosynthesis</keyword>
<evidence type="ECO:0000256" key="4">
    <source>
        <dbReference type="ARBA" id="ARBA00022741"/>
    </source>
</evidence>
<dbReference type="Gene3D" id="3.90.550.10">
    <property type="entry name" value="Spore Coat Polysaccharide Biosynthesis Protein SpsA, Chain A"/>
    <property type="match status" value="1"/>
</dbReference>
<comment type="cofactor">
    <cofactor evidence="8">
        <name>Mg(2+)</name>
        <dbReference type="ChEBI" id="CHEBI:18420"/>
    </cofactor>
</comment>
<feature type="binding site" evidence="8">
    <location>
        <position position="65"/>
    </location>
    <ligand>
        <name>GTP</name>
        <dbReference type="ChEBI" id="CHEBI:37565"/>
    </ligand>
</feature>
<dbReference type="GO" id="GO:0061603">
    <property type="term" value="F:molybdenum cofactor guanylyltransferase activity"/>
    <property type="evidence" value="ECO:0007669"/>
    <property type="project" value="UniProtKB-EC"/>
</dbReference>
<feature type="binding site" evidence="8">
    <location>
        <position position="20"/>
    </location>
    <ligand>
        <name>GTP</name>
        <dbReference type="ChEBI" id="CHEBI:37565"/>
    </ligand>
</feature>
<accession>A0A6H1PB22</accession>
<dbReference type="GO" id="GO:0006777">
    <property type="term" value="P:Mo-molybdopterin cofactor biosynthetic process"/>
    <property type="evidence" value="ECO:0007669"/>
    <property type="project" value="UniProtKB-KW"/>
</dbReference>
<evidence type="ECO:0000256" key="7">
    <source>
        <dbReference type="ARBA" id="ARBA00023150"/>
    </source>
</evidence>
<proteinExistence type="inferred from homology"/>
<dbReference type="GO" id="GO:0005525">
    <property type="term" value="F:GTP binding"/>
    <property type="evidence" value="ECO:0007669"/>
    <property type="project" value="UniProtKB-UniRule"/>
</dbReference>
<evidence type="ECO:0000256" key="8">
    <source>
        <dbReference type="HAMAP-Rule" id="MF_00316"/>
    </source>
</evidence>
<keyword evidence="4 8" id="KW-0547">Nucleotide-binding</keyword>
<reference evidence="10 11" key="2">
    <citation type="submission" date="2020-04" db="EMBL/GenBank/DDBJ databases">
        <authorList>
            <person name="Fomenkov A."/>
            <person name="Anton B.P."/>
            <person name="Roberts R.J."/>
        </authorList>
    </citation>
    <scope>NUCLEOTIDE SEQUENCE [LARGE SCALE GENOMIC DNA]</scope>
    <source>
        <strain evidence="10 11">S2</strain>
    </source>
</reference>
<comment type="subcellular location">
    <subcellularLocation>
        <location evidence="8">Cytoplasm</location>
    </subcellularLocation>
</comment>
<dbReference type="SUPFAM" id="SSF53448">
    <property type="entry name" value="Nucleotide-diphospho-sugar transferases"/>
    <property type="match status" value="1"/>
</dbReference>
<evidence type="ECO:0000313" key="10">
    <source>
        <dbReference type="EMBL" id="QIZ10743.1"/>
    </source>
</evidence>
<dbReference type="InterPro" id="IPR013482">
    <property type="entry name" value="Molybde_CF_guanTrfase"/>
</dbReference>
<dbReference type="GO" id="GO:0005737">
    <property type="term" value="C:cytoplasm"/>
    <property type="evidence" value="ECO:0007669"/>
    <property type="project" value="UniProtKB-SubCell"/>
</dbReference>
<reference evidence="10 11" key="1">
    <citation type="submission" date="2020-04" db="EMBL/GenBank/DDBJ databases">
        <title>Genome-Wide Identification of 5-Methylcytosine Sites in Bacterial Genomes By High-Throughput Sequencing of MspJI Restriction Fragments.</title>
        <authorList>
            <person name="Wu V."/>
        </authorList>
    </citation>
    <scope>NUCLEOTIDE SEQUENCE [LARGE SCALE GENOMIC DNA]</scope>
    <source>
        <strain evidence="10 11">S2</strain>
    </source>
</reference>
<dbReference type="AlphaFoldDB" id="A0A6H1PB22"/>
<comment type="caution">
    <text evidence="8">Lacks conserved residue(s) required for the propagation of feature annotation.</text>
</comment>
<sequence length="208" mass="23460">MKAAAIILSGGKSSRMGTNKALLKINEKTNIERIADTLKLSFNDIILVTNHPEDYQFLGLKMVSDYYSDKGPLAGVHAGLLSSNYDMNFIVACDMPFVSGELAEVLVNKCGDYDAVIPVINGVQHPLFAVFQKRVADEVAQRIEADRLRMKHLLDHLNVLYVTEKDLHSNSIDLERVFFNMNHPNEYEDAKKWAEADFPRFNGQNKEV</sequence>
<keyword evidence="6 8" id="KW-0342">GTP-binding</keyword>
<evidence type="ECO:0000313" key="11">
    <source>
        <dbReference type="Proteomes" id="UP000501868"/>
    </source>
</evidence>
<keyword evidence="2 8" id="KW-0808">Transferase</keyword>
<dbReference type="EMBL" id="CP051128">
    <property type="protein sequence ID" value="QIZ10743.1"/>
    <property type="molecule type" value="Genomic_DNA"/>
</dbReference>
<comment type="similarity">
    <text evidence="8">Belongs to the MobA family.</text>
</comment>
<dbReference type="HAMAP" id="MF_00316">
    <property type="entry name" value="MobA"/>
    <property type="match status" value="1"/>
</dbReference>
<evidence type="ECO:0000256" key="6">
    <source>
        <dbReference type="ARBA" id="ARBA00023134"/>
    </source>
</evidence>
<evidence type="ECO:0000259" key="9">
    <source>
        <dbReference type="Pfam" id="PF12804"/>
    </source>
</evidence>
<dbReference type="CDD" id="cd02503">
    <property type="entry name" value="MobA"/>
    <property type="match status" value="1"/>
</dbReference>
<organism evidence="10 11">
    <name type="scientific">Priestia megaterium</name>
    <name type="common">Bacillus megaterium</name>
    <dbReference type="NCBI Taxonomy" id="1404"/>
    <lineage>
        <taxon>Bacteria</taxon>
        <taxon>Bacillati</taxon>
        <taxon>Bacillota</taxon>
        <taxon>Bacilli</taxon>
        <taxon>Bacillales</taxon>
        <taxon>Bacillaceae</taxon>
        <taxon>Priestia</taxon>
    </lineage>
</organism>
<feature type="binding site" evidence="8">
    <location>
        <begin position="8"/>
        <end position="10"/>
    </location>
    <ligand>
        <name>GTP</name>
        <dbReference type="ChEBI" id="CHEBI:37565"/>
    </ligand>
</feature>
<evidence type="ECO:0000256" key="3">
    <source>
        <dbReference type="ARBA" id="ARBA00022723"/>
    </source>
</evidence>
<dbReference type="InterPro" id="IPR029044">
    <property type="entry name" value="Nucleotide-diphossugar_trans"/>
</dbReference>
<keyword evidence="1 8" id="KW-0963">Cytoplasm</keyword>
<name>A0A6H1PB22_PRIMG</name>
<comment type="domain">
    <text evidence="8">The N-terminal domain determines nucleotide recognition and specific binding, while the C-terminal domain determines the specific binding to the target protein.</text>
</comment>
<protein>
    <recommendedName>
        <fullName evidence="8">Probable molybdenum cofactor guanylyltransferase</fullName>
        <shortName evidence="8">MoCo guanylyltransferase</shortName>
        <ecNumber evidence="8">2.7.7.77</ecNumber>
    </recommendedName>
    <alternativeName>
        <fullName evidence="8">GTP:molybdopterin guanylyltransferase</fullName>
    </alternativeName>
    <alternativeName>
        <fullName evidence="8">Mo-MPT guanylyltransferase</fullName>
    </alternativeName>
    <alternativeName>
        <fullName evidence="8">Molybdopterin guanylyltransferase</fullName>
    </alternativeName>
    <alternativeName>
        <fullName evidence="8">Molybdopterin-guanine dinucleotide synthase</fullName>
        <shortName evidence="8">MGD synthase</shortName>
    </alternativeName>
</protein>
<dbReference type="GO" id="GO:0046872">
    <property type="term" value="F:metal ion binding"/>
    <property type="evidence" value="ECO:0007669"/>
    <property type="project" value="UniProtKB-KW"/>
</dbReference>
<keyword evidence="10" id="KW-0548">Nucleotidyltransferase</keyword>
<dbReference type="PANTHER" id="PTHR19136">
    <property type="entry name" value="MOLYBDENUM COFACTOR GUANYLYLTRANSFERASE"/>
    <property type="match status" value="1"/>
</dbReference>
<keyword evidence="3 8" id="KW-0479">Metal-binding</keyword>
<gene>
    <name evidence="8" type="primary">mobA</name>
    <name evidence="10" type="ORF">HFZ78_02935</name>
</gene>
<comment type="function">
    <text evidence="8">Transfers a GMP moiety from GTP to Mo-molybdopterin (Mo-MPT) cofactor (Moco or molybdenum cofactor) to form Mo-molybdopterin guanine dinucleotide (Mo-MGD) cofactor.</text>
</comment>
<keyword evidence="5 8" id="KW-0460">Magnesium</keyword>
<feature type="binding site" evidence="8">
    <location>
        <position position="94"/>
    </location>
    <ligand>
        <name>Mg(2+)</name>
        <dbReference type="ChEBI" id="CHEBI:18420"/>
    </ligand>
</feature>
<evidence type="ECO:0000256" key="5">
    <source>
        <dbReference type="ARBA" id="ARBA00022842"/>
    </source>
</evidence>
<evidence type="ECO:0000256" key="2">
    <source>
        <dbReference type="ARBA" id="ARBA00022679"/>
    </source>
</evidence>
<dbReference type="InterPro" id="IPR025877">
    <property type="entry name" value="MobA-like_NTP_Trfase"/>
</dbReference>